<feature type="domain" description="ATPase AAA-type core" evidence="1">
    <location>
        <begin position="48"/>
        <end position="359"/>
    </location>
</feature>
<dbReference type="GO" id="GO:0016887">
    <property type="term" value="F:ATP hydrolysis activity"/>
    <property type="evidence" value="ECO:0007669"/>
    <property type="project" value="InterPro"/>
</dbReference>
<dbReference type="SUPFAM" id="SSF52540">
    <property type="entry name" value="P-loop containing nucleoside triphosphate hydrolases"/>
    <property type="match status" value="1"/>
</dbReference>
<evidence type="ECO:0000259" key="1">
    <source>
        <dbReference type="Pfam" id="PF13304"/>
    </source>
</evidence>
<dbReference type="InterPro" id="IPR027417">
    <property type="entry name" value="P-loop_NTPase"/>
</dbReference>
<proteinExistence type="predicted"/>
<name>A0A2K2H9E4_9BACT</name>
<dbReference type="OrthoDB" id="9809324at2"/>
<reference evidence="2 3" key="1">
    <citation type="journal article" date="2018" name="Genome Announc.">
        <title>Genome Sequence of Geothermobacter sp. HR-1 Iron Reducer from the Loihi Seamount.</title>
        <authorList>
            <person name="Smith H."/>
            <person name="Abuyen K."/>
            <person name="Tremblay J."/>
            <person name="Savalia P."/>
            <person name="Perez-Rodriguez I."/>
            <person name="Emerson D."/>
            <person name="Tully B."/>
            <person name="Amend J."/>
        </authorList>
    </citation>
    <scope>NUCLEOTIDE SEQUENCE [LARGE SCALE GENOMIC DNA]</scope>
    <source>
        <strain evidence="2 3">HR-1</strain>
    </source>
</reference>
<dbReference type="EMBL" id="PPFX01000022">
    <property type="protein sequence ID" value="PNU19850.1"/>
    <property type="molecule type" value="Genomic_DNA"/>
</dbReference>
<dbReference type="AlphaFoldDB" id="A0A2K2H9E4"/>
<dbReference type="Gene3D" id="3.40.50.300">
    <property type="entry name" value="P-loop containing nucleotide triphosphate hydrolases"/>
    <property type="match status" value="1"/>
</dbReference>
<accession>A0A2K2H9E4</accession>
<dbReference type="RefSeq" id="WP_103115694.1">
    <property type="nucleotide sequence ID" value="NZ_PPFX01000022.1"/>
</dbReference>
<dbReference type="Proteomes" id="UP000236340">
    <property type="component" value="Unassembled WGS sequence"/>
</dbReference>
<evidence type="ECO:0000313" key="2">
    <source>
        <dbReference type="EMBL" id="PNU19850.1"/>
    </source>
</evidence>
<protein>
    <submittedName>
        <fullName evidence="2">Abortive phage infection protein</fullName>
    </submittedName>
</protein>
<dbReference type="PANTHER" id="PTHR40396">
    <property type="entry name" value="ATPASE-LIKE PROTEIN"/>
    <property type="match status" value="1"/>
</dbReference>
<organism evidence="2 3">
    <name type="scientific">Geothermobacter hydrogeniphilus</name>
    <dbReference type="NCBI Taxonomy" id="1969733"/>
    <lineage>
        <taxon>Bacteria</taxon>
        <taxon>Pseudomonadati</taxon>
        <taxon>Thermodesulfobacteriota</taxon>
        <taxon>Desulfuromonadia</taxon>
        <taxon>Desulfuromonadales</taxon>
        <taxon>Geothermobacteraceae</taxon>
        <taxon>Geothermobacter</taxon>
    </lineage>
</organism>
<dbReference type="PANTHER" id="PTHR40396:SF1">
    <property type="entry name" value="ATPASE AAA-TYPE CORE DOMAIN-CONTAINING PROTEIN"/>
    <property type="match status" value="1"/>
</dbReference>
<evidence type="ECO:0000313" key="3">
    <source>
        <dbReference type="Proteomes" id="UP000236340"/>
    </source>
</evidence>
<dbReference type="InterPro" id="IPR003959">
    <property type="entry name" value="ATPase_AAA_core"/>
</dbReference>
<gene>
    <name evidence="2" type="ORF">C2E25_10485</name>
</gene>
<dbReference type="GO" id="GO:0005524">
    <property type="term" value="F:ATP binding"/>
    <property type="evidence" value="ECO:0007669"/>
    <property type="project" value="InterPro"/>
</dbReference>
<dbReference type="Pfam" id="PF13304">
    <property type="entry name" value="AAA_21"/>
    <property type="match status" value="1"/>
</dbReference>
<comment type="caution">
    <text evidence="2">The sequence shown here is derived from an EMBL/GenBank/DDBJ whole genome shotgun (WGS) entry which is preliminary data.</text>
</comment>
<sequence>MIVDFTISNFRSIRDEQTFSLYAENPGTHLLDNISYPAGSKIGVLNCAGIYGANASGKSNVLLAFEALQFLIRATGRLQEGAPIKCYEPFRLSEQAKSAPVRFEIEFFTPDGTRYLYKIAFTRKRIVAEHLSFYPSAKAALIFERTEDDTWETIKFGTLFSGGKKRFPFFDNNAYLSKAGSSADAPELIRNVYNYFRKDILRLGLNEEVRVEDWIDNKSIFNKVSALLGFVDTGVSGVVVREKDIDLNSVQFPDNMPEPIRASILRDMKRSFLFVHLAEDEETELFDLRLESAGTRKLFHLAPLIINALESGGVLIVDELDNSMHPFMAELIIRLFNDPDVNCGNAQLIFSTHNISLMSPDHFRRDQIWLTEKMKGATRLFSLEDFDKKKVKPQSPFNRWYAEGRFGAVPKIDYQSIAALLKKSGCEDA</sequence>